<name>T1AEC6_9ZZZZ</name>
<feature type="region of interest" description="Disordered" evidence="4">
    <location>
        <begin position="1"/>
        <end position="24"/>
    </location>
</feature>
<evidence type="ECO:0000256" key="2">
    <source>
        <dbReference type="ARBA" id="ARBA00022448"/>
    </source>
</evidence>
<evidence type="ECO:0000256" key="1">
    <source>
        <dbReference type="ARBA" id="ARBA00005901"/>
    </source>
</evidence>
<dbReference type="GO" id="GO:0033178">
    <property type="term" value="C:proton-transporting two-sector ATPase complex, catalytic domain"/>
    <property type="evidence" value="ECO:0007669"/>
    <property type="project" value="InterPro"/>
</dbReference>
<reference evidence="5" key="2">
    <citation type="journal article" date="2014" name="ISME J.">
        <title>Microbial stratification in low pH oxic and suboxic macroscopic growths along an acid mine drainage.</title>
        <authorList>
            <person name="Mendez-Garcia C."/>
            <person name="Mesa V."/>
            <person name="Sprenger R.R."/>
            <person name="Richter M."/>
            <person name="Diez M.S."/>
            <person name="Solano J."/>
            <person name="Bargiela R."/>
            <person name="Golyshina O.V."/>
            <person name="Manteca A."/>
            <person name="Ramos J.L."/>
            <person name="Gallego J.R."/>
            <person name="Llorente I."/>
            <person name="Martins Dos Santos V.A."/>
            <person name="Jensen O.N."/>
            <person name="Pelaez A.I."/>
            <person name="Sanchez J."/>
            <person name="Ferrer M."/>
        </authorList>
    </citation>
    <scope>NUCLEOTIDE SEQUENCE</scope>
</reference>
<dbReference type="Pfam" id="PF01991">
    <property type="entry name" value="vATP-synt_E"/>
    <property type="match status" value="1"/>
</dbReference>
<feature type="non-terminal residue" evidence="5">
    <location>
        <position position="1"/>
    </location>
</feature>
<dbReference type="Gene3D" id="3.30.2320.30">
    <property type="entry name" value="ATP synthase, E subunit, C-terminal"/>
    <property type="match status" value="1"/>
</dbReference>
<organism evidence="5">
    <name type="scientific">mine drainage metagenome</name>
    <dbReference type="NCBI Taxonomy" id="410659"/>
    <lineage>
        <taxon>unclassified sequences</taxon>
        <taxon>metagenomes</taxon>
        <taxon>ecological metagenomes</taxon>
    </lineage>
</organism>
<dbReference type="InterPro" id="IPR038495">
    <property type="entry name" value="ATPase_E_C"/>
</dbReference>
<gene>
    <name evidence="5" type="ORF">B1B_15402</name>
</gene>
<comment type="similarity">
    <text evidence="1">Belongs to the V-ATPase E subunit family.</text>
</comment>
<comment type="caution">
    <text evidence="5">The sequence shown here is derived from an EMBL/GenBank/DDBJ whole genome shotgun (WGS) entry which is preliminary data.</text>
</comment>
<dbReference type="AlphaFoldDB" id="T1AEC6"/>
<proteinExistence type="inferred from homology"/>
<evidence type="ECO:0000256" key="4">
    <source>
        <dbReference type="SAM" id="MobiDB-lite"/>
    </source>
</evidence>
<accession>T1AEC6</accession>
<keyword evidence="2" id="KW-0813">Transport</keyword>
<dbReference type="EMBL" id="AUZY01010248">
    <property type="protein sequence ID" value="EQD39349.1"/>
    <property type="molecule type" value="Genomic_DNA"/>
</dbReference>
<evidence type="ECO:0000313" key="5">
    <source>
        <dbReference type="EMBL" id="EQD39349.1"/>
    </source>
</evidence>
<dbReference type="SUPFAM" id="SSF160527">
    <property type="entry name" value="V-type ATPase subunit E-like"/>
    <property type="match status" value="1"/>
</dbReference>
<evidence type="ECO:0000256" key="3">
    <source>
        <dbReference type="ARBA" id="ARBA00023065"/>
    </source>
</evidence>
<dbReference type="GO" id="GO:0046961">
    <property type="term" value="F:proton-transporting ATPase activity, rotational mechanism"/>
    <property type="evidence" value="ECO:0007669"/>
    <property type="project" value="InterPro"/>
</dbReference>
<protein>
    <submittedName>
        <fullName evidence="5">ATP synthase (E/31 kDa) subunit</fullName>
    </submittedName>
</protein>
<dbReference type="InterPro" id="IPR002842">
    <property type="entry name" value="ATPase_V1_Esu"/>
</dbReference>
<sequence>RKETAKEVAEVQTRFAQQGEAESAREKARELASAELKAKRTLFEAQERRIRGALEELRGRLSAYTRTPEYPKLLSGMVDLASSTLGASLRIRARAEDVTLLPAPAQKLVDRKAPLTTLGGIVAETPDGARAMNMTFEELLRLREDRLREILSR</sequence>
<keyword evidence="3" id="KW-0406">Ion transport</keyword>
<reference evidence="5" key="1">
    <citation type="submission" date="2013-08" db="EMBL/GenBank/DDBJ databases">
        <authorList>
            <person name="Mendez C."/>
            <person name="Richter M."/>
            <person name="Ferrer M."/>
            <person name="Sanchez J."/>
        </authorList>
    </citation>
    <scope>NUCLEOTIDE SEQUENCE</scope>
</reference>